<reference evidence="9" key="1">
    <citation type="journal article" date="2014" name="Int. J. Syst. Evol. Microbiol.">
        <title>Complete genome sequence of Corynebacterium casei LMG S-19264T (=DSM 44701T), isolated from a smear-ripened cheese.</title>
        <authorList>
            <consortium name="US DOE Joint Genome Institute (JGI-PGF)"/>
            <person name="Walter F."/>
            <person name="Albersmeier A."/>
            <person name="Kalinowski J."/>
            <person name="Ruckert C."/>
        </authorList>
    </citation>
    <scope>NUCLEOTIDE SEQUENCE</scope>
    <source>
        <strain evidence="9">CGMCC 4.7430</strain>
    </source>
</reference>
<dbReference type="Proteomes" id="UP000660745">
    <property type="component" value="Unassembled WGS sequence"/>
</dbReference>
<feature type="domain" description="Acyl-CoA oxidase/dehydrogenase middle" evidence="7">
    <location>
        <begin position="136"/>
        <end position="239"/>
    </location>
</feature>
<keyword evidence="3 5" id="KW-0285">Flavoprotein</keyword>
<dbReference type="RefSeq" id="WP_189139847.1">
    <property type="nucleotide sequence ID" value="NZ_BMNK01000005.1"/>
</dbReference>
<dbReference type="InterPro" id="IPR046373">
    <property type="entry name" value="Acyl-CoA_Oxase/DH_mid-dom_sf"/>
</dbReference>
<proteinExistence type="inferred from homology"/>
<evidence type="ECO:0000259" key="6">
    <source>
        <dbReference type="Pfam" id="PF00441"/>
    </source>
</evidence>
<evidence type="ECO:0000313" key="10">
    <source>
        <dbReference type="Proteomes" id="UP000660745"/>
    </source>
</evidence>
<dbReference type="EMBL" id="BMNK01000005">
    <property type="protein sequence ID" value="GGP07790.1"/>
    <property type="molecule type" value="Genomic_DNA"/>
</dbReference>
<dbReference type="GO" id="GO:0050660">
    <property type="term" value="F:flavin adenine dinucleotide binding"/>
    <property type="evidence" value="ECO:0007669"/>
    <property type="project" value="InterPro"/>
</dbReference>
<dbReference type="PIRSF" id="PIRSF016578">
    <property type="entry name" value="HsaA"/>
    <property type="match status" value="1"/>
</dbReference>
<evidence type="ECO:0000313" key="9">
    <source>
        <dbReference type="EMBL" id="GGP07790.1"/>
    </source>
</evidence>
<dbReference type="PANTHER" id="PTHR43884">
    <property type="entry name" value="ACYL-COA DEHYDROGENASE"/>
    <property type="match status" value="1"/>
</dbReference>
<evidence type="ECO:0000256" key="4">
    <source>
        <dbReference type="ARBA" id="ARBA00022827"/>
    </source>
</evidence>
<dbReference type="SUPFAM" id="SSF56645">
    <property type="entry name" value="Acyl-CoA dehydrogenase NM domain-like"/>
    <property type="match status" value="1"/>
</dbReference>
<keyword evidence="5" id="KW-0560">Oxidoreductase</keyword>
<reference evidence="9" key="2">
    <citation type="submission" date="2020-09" db="EMBL/GenBank/DDBJ databases">
        <authorList>
            <person name="Sun Q."/>
            <person name="Zhou Y."/>
        </authorList>
    </citation>
    <scope>NUCLEOTIDE SEQUENCE</scope>
    <source>
        <strain evidence="9">CGMCC 4.7430</strain>
    </source>
</reference>
<comment type="cofactor">
    <cofactor evidence="1 5">
        <name>FAD</name>
        <dbReference type="ChEBI" id="CHEBI:57692"/>
    </cofactor>
</comment>
<organism evidence="9 10">
    <name type="scientific">Nonomuraea glycinis</name>
    <dbReference type="NCBI Taxonomy" id="2047744"/>
    <lineage>
        <taxon>Bacteria</taxon>
        <taxon>Bacillati</taxon>
        <taxon>Actinomycetota</taxon>
        <taxon>Actinomycetes</taxon>
        <taxon>Streptosporangiales</taxon>
        <taxon>Streptosporangiaceae</taxon>
        <taxon>Nonomuraea</taxon>
    </lineage>
</organism>
<evidence type="ECO:0000259" key="8">
    <source>
        <dbReference type="Pfam" id="PF02771"/>
    </source>
</evidence>
<evidence type="ECO:0000256" key="5">
    <source>
        <dbReference type="RuleBase" id="RU362125"/>
    </source>
</evidence>
<dbReference type="InterPro" id="IPR006091">
    <property type="entry name" value="Acyl-CoA_Oxase/DH_mid-dom"/>
</dbReference>
<accession>A0A918A4X8</accession>
<feature type="domain" description="Acyl-CoA dehydrogenase/oxidase N-terminal" evidence="8">
    <location>
        <begin position="20"/>
        <end position="129"/>
    </location>
</feature>
<evidence type="ECO:0000259" key="7">
    <source>
        <dbReference type="Pfam" id="PF02770"/>
    </source>
</evidence>
<comment type="similarity">
    <text evidence="2 5">Belongs to the acyl-CoA dehydrogenase family.</text>
</comment>
<dbReference type="SUPFAM" id="SSF47203">
    <property type="entry name" value="Acyl-CoA dehydrogenase C-terminal domain-like"/>
    <property type="match status" value="1"/>
</dbReference>
<keyword evidence="4 5" id="KW-0274">FAD</keyword>
<sequence length="406" mass="43408">MTTIAQLPAQELNFDVLPAEIQQFKSVVREFAQEVVLPRAQELDQAPAGELDWDIVRQGHALGLDRVAIPAQFGGLGLGMLGISVAMEELAAACPGTALIFGASMLGQTPILYSGDPYLQQRYLPLFAGQEPVLACNAVTEEEAGCDLIIPANAVHAINVMTARRAGDVYLLNGHKRFITNAKVATFASVFANMEGHPGATGLTSFIVDLDQPGVTRGPVADKMGYRACLGSELVFENVEVPLSNVVGGELNGMAINMAQSNMARASVAGISTGVAQGALDKALQWCGERVQGGELLYRHQFSAAKLAEMAAKVEASRMLYMLAANKVDNQLPAPEYEPALAKFFADRVAIEVADAAVSLIGARGYLREYGVEKMLRDAYGARIYEGTPEVLALAITDCLYRVDEL</sequence>
<evidence type="ECO:0000256" key="2">
    <source>
        <dbReference type="ARBA" id="ARBA00009347"/>
    </source>
</evidence>
<dbReference type="InterPro" id="IPR009100">
    <property type="entry name" value="AcylCoA_DH/oxidase_NM_dom_sf"/>
</dbReference>
<dbReference type="GO" id="GO:0003995">
    <property type="term" value="F:acyl-CoA dehydrogenase activity"/>
    <property type="evidence" value="ECO:0007669"/>
    <property type="project" value="TreeGrafter"/>
</dbReference>
<dbReference type="Gene3D" id="2.40.110.10">
    <property type="entry name" value="Butyryl-CoA Dehydrogenase, subunit A, domain 2"/>
    <property type="match status" value="1"/>
</dbReference>
<comment type="caution">
    <text evidence="9">The sequence shown here is derived from an EMBL/GenBank/DDBJ whole genome shotgun (WGS) entry which is preliminary data.</text>
</comment>
<dbReference type="Gene3D" id="1.10.540.10">
    <property type="entry name" value="Acyl-CoA dehydrogenase/oxidase, N-terminal domain"/>
    <property type="match status" value="1"/>
</dbReference>
<dbReference type="Pfam" id="PF02771">
    <property type="entry name" value="Acyl-CoA_dh_N"/>
    <property type="match status" value="1"/>
</dbReference>
<dbReference type="PANTHER" id="PTHR43884:SF12">
    <property type="entry name" value="ISOVALERYL-COA DEHYDROGENASE, MITOCHONDRIAL-RELATED"/>
    <property type="match status" value="1"/>
</dbReference>
<dbReference type="InterPro" id="IPR036250">
    <property type="entry name" value="AcylCo_DH-like_C"/>
</dbReference>
<dbReference type="Gene3D" id="1.20.140.10">
    <property type="entry name" value="Butyryl-CoA Dehydrogenase, subunit A, domain 3"/>
    <property type="match status" value="1"/>
</dbReference>
<dbReference type="InterPro" id="IPR009075">
    <property type="entry name" value="AcylCo_DH/oxidase_C"/>
</dbReference>
<keyword evidence="10" id="KW-1185">Reference proteome</keyword>
<evidence type="ECO:0000256" key="1">
    <source>
        <dbReference type="ARBA" id="ARBA00001974"/>
    </source>
</evidence>
<protein>
    <submittedName>
        <fullName evidence="9">Acyl-CoA dehydrogenase</fullName>
    </submittedName>
</protein>
<gene>
    <name evidence="9" type="ORF">GCM10012278_36980</name>
</gene>
<feature type="domain" description="Acyl-CoA dehydrogenase/oxidase C-terminal" evidence="6">
    <location>
        <begin position="253"/>
        <end position="397"/>
    </location>
</feature>
<name>A0A918A4X8_9ACTN</name>
<dbReference type="Pfam" id="PF02770">
    <property type="entry name" value="Acyl-CoA_dh_M"/>
    <property type="match status" value="1"/>
</dbReference>
<evidence type="ECO:0000256" key="3">
    <source>
        <dbReference type="ARBA" id="ARBA00022630"/>
    </source>
</evidence>
<dbReference type="InterPro" id="IPR013786">
    <property type="entry name" value="AcylCoA_DH/ox_N"/>
</dbReference>
<dbReference type="InterPro" id="IPR037069">
    <property type="entry name" value="AcylCoA_DH/ox_N_sf"/>
</dbReference>
<dbReference type="Pfam" id="PF00441">
    <property type="entry name" value="Acyl-CoA_dh_1"/>
    <property type="match status" value="1"/>
</dbReference>
<dbReference type="AlphaFoldDB" id="A0A918A4X8"/>